<organism evidence="2 3">
    <name type="scientific">Clohesyomyces aquaticus</name>
    <dbReference type="NCBI Taxonomy" id="1231657"/>
    <lineage>
        <taxon>Eukaryota</taxon>
        <taxon>Fungi</taxon>
        <taxon>Dikarya</taxon>
        <taxon>Ascomycota</taxon>
        <taxon>Pezizomycotina</taxon>
        <taxon>Dothideomycetes</taxon>
        <taxon>Pleosporomycetidae</taxon>
        <taxon>Pleosporales</taxon>
        <taxon>Lindgomycetaceae</taxon>
        <taxon>Clohesyomyces</taxon>
    </lineage>
</organism>
<dbReference type="Proteomes" id="UP000193144">
    <property type="component" value="Unassembled WGS sequence"/>
</dbReference>
<sequence length="583" mass="63963">MATPTKLLFTGGAQFDDSSPLPTSSRFSQSPSRDCAESPPLSSSPPARVRSPRDSNARDSWTDEMNSIALGDDVDAAELEAYEVKAGNFENRREADASDENTESTDSTAMTPDDTSDEKDDAEDVMNMPHMMNSQNEFTPVNRLQGLNALIAREREPMSDEAELLMQRREALERELTVTMDEYERLAGENDESKTSGPTLNELQEHAGAVPIGPDVVVVDVDQLNRLLSVTNTATVTEDDSEENSRDLSELSSPAPAQVPYNTPDRFPKAPKYDTTPPAATMDQLDKVTPASISLPPSPAHAWNNENADPSTPTPSSVPLPTSQEKKDNFKDAIRSSGSRRISFADKPSNSEETPFTSTLKYFKSFKSHRRNASTPEELAELAREANDTSEPDETLDQYREKDLAPLDPVMGANVAGDLIMATTASSRAHNMSAIVDVQDFRDDAVGNNTVGDVAAEVEVRPIVWYALEVPGTYGEENKIRVGSSSPPEDVADFIRMKAEELEASQKEVDRAVAKFLDDPDVFVVGKDEEIEDMNSSKVEDPTFVKVVEMLPKAMFWIVVKVGALVADKAYETLAEQFGRLHT</sequence>
<comment type="caution">
    <text evidence="2">The sequence shown here is derived from an EMBL/GenBank/DDBJ whole genome shotgun (WGS) entry which is preliminary data.</text>
</comment>
<gene>
    <name evidence="2" type="ORF">BCR34DRAFT_604453</name>
</gene>
<feature type="region of interest" description="Disordered" evidence="1">
    <location>
        <begin position="85"/>
        <end position="121"/>
    </location>
</feature>
<accession>A0A1Y1Z6F8</accession>
<dbReference type="OrthoDB" id="3796057at2759"/>
<feature type="compositionally biased region" description="Basic and acidic residues" evidence="1">
    <location>
        <begin position="324"/>
        <end position="334"/>
    </location>
</feature>
<feature type="compositionally biased region" description="Basic and acidic residues" evidence="1">
    <location>
        <begin position="51"/>
        <end position="61"/>
    </location>
</feature>
<keyword evidence="3" id="KW-1185">Reference proteome</keyword>
<proteinExistence type="predicted"/>
<dbReference type="EMBL" id="MCFA01000123">
    <property type="protein sequence ID" value="ORY05704.1"/>
    <property type="molecule type" value="Genomic_DNA"/>
</dbReference>
<feature type="region of interest" description="Disordered" evidence="1">
    <location>
        <begin position="235"/>
        <end position="355"/>
    </location>
</feature>
<protein>
    <submittedName>
        <fullName evidence="2">Uncharacterized protein</fullName>
    </submittedName>
</protein>
<feature type="compositionally biased region" description="Low complexity" evidence="1">
    <location>
        <begin position="38"/>
        <end position="49"/>
    </location>
</feature>
<reference evidence="2 3" key="1">
    <citation type="submission" date="2016-07" db="EMBL/GenBank/DDBJ databases">
        <title>Pervasive Adenine N6-methylation of Active Genes in Fungi.</title>
        <authorList>
            <consortium name="DOE Joint Genome Institute"/>
            <person name="Mondo S.J."/>
            <person name="Dannebaum R.O."/>
            <person name="Kuo R.C."/>
            <person name="Labutti K."/>
            <person name="Haridas S."/>
            <person name="Kuo A."/>
            <person name="Salamov A."/>
            <person name="Ahrendt S.R."/>
            <person name="Lipzen A."/>
            <person name="Sullivan W."/>
            <person name="Andreopoulos W.B."/>
            <person name="Clum A."/>
            <person name="Lindquist E."/>
            <person name="Daum C."/>
            <person name="Ramamoorthy G.K."/>
            <person name="Gryganskyi A."/>
            <person name="Culley D."/>
            <person name="Magnuson J.K."/>
            <person name="James T.Y."/>
            <person name="O'Malley M.A."/>
            <person name="Stajich J.E."/>
            <person name="Spatafora J.W."/>
            <person name="Visel A."/>
            <person name="Grigoriev I.V."/>
        </authorList>
    </citation>
    <scope>NUCLEOTIDE SEQUENCE [LARGE SCALE GENOMIC DNA]</scope>
    <source>
        <strain evidence="2 3">CBS 115471</strain>
    </source>
</reference>
<feature type="region of interest" description="Disordered" evidence="1">
    <location>
        <begin position="186"/>
        <end position="213"/>
    </location>
</feature>
<feature type="region of interest" description="Disordered" evidence="1">
    <location>
        <begin position="1"/>
        <end position="64"/>
    </location>
</feature>
<evidence type="ECO:0000313" key="3">
    <source>
        <dbReference type="Proteomes" id="UP000193144"/>
    </source>
</evidence>
<evidence type="ECO:0000256" key="1">
    <source>
        <dbReference type="SAM" id="MobiDB-lite"/>
    </source>
</evidence>
<name>A0A1Y1Z6F8_9PLEO</name>
<evidence type="ECO:0000313" key="2">
    <source>
        <dbReference type="EMBL" id="ORY05704.1"/>
    </source>
</evidence>
<dbReference type="AlphaFoldDB" id="A0A1Y1Z6F8"/>
<feature type="compositionally biased region" description="Polar residues" evidence="1">
    <location>
        <begin position="16"/>
        <end position="32"/>
    </location>
</feature>